<dbReference type="Proteomes" id="UP000315010">
    <property type="component" value="Unassembled WGS sequence"/>
</dbReference>
<dbReference type="EC" id="2.7.13.3" evidence="2"/>
<dbReference type="AlphaFoldDB" id="A0A5C5YWQ7"/>
<evidence type="ECO:0000256" key="2">
    <source>
        <dbReference type="ARBA" id="ARBA00012438"/>
    </source>
</evidence>
<feature type="domain" description="Response regulatory" evidence="7">
    <location>
        <begin position="2"/>
        <end position="118"/>
    </location>
</feature>
<dbReference type="SMART" id="SM00388">
    <property type="entry name" value="HisKA"/>
    <property type="match status" value="1"/>
</dbReference>
<dbReference type="GO" id="GO:0000155">
    <property type="term" value="F:phosphorelay sensor kinase activity"/>
    <property type="evidence" value="ECO:0007669"/>
    <property type="project" value="InterPro"/>
</dbReference>
<organism evidence="8 9">
    <name type="scientific">Novipirellula herctigrandis</name>
    <dbReference type="NCBI Taxonomy" id="2527986"/>
    <lineage>
        <taxon>Bacteria</taxon>
        <taxon>Pseudomonadati</taxon>
        <taxon>Planctomycetota</taxon>
        <taxon>Planctomycetia</taxon>
        <taxon>Pirellulales</taxon>
        <taxon>Pirellulaceae</taxon>
        <taxon>Novipirellula</taxon>
    </lineage>
</organism>
<reference evidence="8 9" key="1">
    <citation type="submission" date="2019-02" db="EMBL/GenBank/DDBJ databases">
        <title>Deep-cultivation of Planctomycetes and their phenomic and genomic characterization uncovers novel biology.</title>
        <authorList>
            <person name="Wiegand S."/>
            <person name="Jogler M."/>
            <person name="Boedeker C."/>
            <person name="Pinto D."/>
            <person name="Vollmers J."/>
            <person name="Rivas-Marin E."/>
            <person name="Kohn T."/>
            <person name="Peeters S.H."/>
            <person name="Heuer A."/>
            <person name="Rast P."/>
            <person name="Oberbeckmann S."/>
            <person name="Bunk B."/>
            <person name="Jeske O."/>
            <person name="Meyerdierks A."/>
            <person name="Storesund J.E."/>
            <person name="Kallscheuer N."/>
            <person name="Luecker S."/>
            <person name="Lage O.M."/>
            <person name="Pohl T."/>
            <person name="Merkel B.J."/>
            <person name="Hornburger P."/>
            <person name="Mueller R.-W."/>
            <person name="Bruemmer F."/>
            <person name="Labrenz M."/>
            <person name="Spormann A.M."/>
            <person name="Op Den Camp H."/>
            <person name="Overmann J."/>
            <person name="Amann R."/>
            <person name="Jetten M.S.M."/>
            <person name="Mascher T."/>
            <person name="Medema M.H."/>
            <person name="Devos D.P."/>
            <person name="Kaster A.-K."/>
            <person name="Ovreas L."/>
            <person name="Rohde M."/>
            <person name="Galperin M.Y."/>
            <person name="Jogler C."/>
        </authorList>
    </citation>
    <scope>NUCLEOTIDE SEQUENCE [LARGE SCALE GENOMIC DNA]</scope>
    <source>
        <strain evidence="8 9">CA13</strain>
    </source>
</reference>
<dbReference type="SUPFAM" id="SSF52172">
    <property type="entry name" value="CheY-like"/>
    <property type="match status" value="1"/>
</dbReference>
<dbReference type="CDD" id="cd17574">
    <property type="entry name" value="REC_OmpR"/>
    <property type="match status" value="1"/>
</dbReference>
<evidence type="ECO:0000313" key="8">
    <source>
        <dbReference type="EMBL" id="TWT79445.1"/>
    </source>
</evidence>
<dbReference type="SUPFAM" id="SSF55874">
    <property type="entry name" value="ATPase domain of HSP90 chaperone/DNA topoisomerase II/histidine kinase"/>
    <property type="match status" value="1"/>
</dbReference>
<evidence type="ECO:0000259" key="7">
    <source>
        <dbReference type="PROSITE" id="PS50110"/>
    </source>
</evidence>
<dbReference type="Pfam" id="PF00072">
    <property type="entry name" value="Response_reg"/>
    <property type="match status" value="1"/>
</dbReference>
<dbReference type="PROSITE" id="PS50109">
    <property type="entry name" value="HIS_KIN"/>
    <property type="match status" value="1"/>
</dbReference>
<dbReference type="CDD" id="cd00082">
    <property type="entry name" value="HisKA"/>
    <property type="match status" value="1"/>
</dbReference>
<evidence type="ECO:0000256" key="3">
    <source>
        <dbReference type="ARBA" id="ARBA00022553"/>
    </source>
</evidence>
<feature type="domain" description="Histidine kinase" evidence="6">
    <location>
        <begin position="156"/>
        <end position="402"/>
    </location>
</feature>
<evidence type="ECO:0000313" key="9">
    <source>
        <dbReference type="Proteomes" id="UP000315010"/>
    </source>
</evidence>
<dbReference type="InterPro" id="IPR004358">
    <property type="entry name" value="Sig_transdc_His_kin-like_C"/>
</dbReference>
<proteinExistence type="predicted"/>
<dbReference type="InterPro" id="IPR001789">
    <property type="entry name" value="Sig_transdc_resp-reg_receiver"/>
</dbReference>
<comment type="caution">
    <text evidence="8">The sequence shown here is derived from an EMBL/GenBank/DDBJ whole genome shotgun (WGS) entry which is preliminary data.</text>
</comment>
<dbReference type="InterPro" id="IPR011006">
    <property type="entry name" value="CheY-like_superfamily"/>
</dbReference>
<dbReference type="SUPFAM" id="SSF47384">
    <property type="entry name" value="Homodimeric domain of signal transducing histidine kinase"/>
    <property type="match status" value="1"/>
</dbReference>
<dbReference type="SMART" id="SM00448">
    <property type="entry name" value="REC"/>
    <property type="match status" value="1"/>
</dbReference>
<keyword evidence="8" id="KW-0808">Transferase</keyword>
<keyword evidence="3 4" id="KW-0597">Phosphoprotein</keyword>
<dbReference type="Pfam" id="PF02518">
    <property type="entry name" value="HATPase_c"/>
    <property type="match status" value="1"/>
</dbReference>
<keyword evidence="9" id="KW-1185">Reference proteome</keyword>
<protein>
    <recommendedName>
        <fullName evidence="2">histidine kinase</fullName>
        <ecNumber evidence="2">2.7.13.3</ecNumber>
    </recommendedName>
</protein>
<feature type="coiled-coil region" evidence="5">
    <location>
        <begin position="120"/>
        <end position="147"/>
    </location>
</feature>
<dbReference type="Gene3D" id="3.30.565.10">
    <property type="entry name" value="Histidine kinase-like ATPase, C-terminal domain"/>
    <property type="match status" value="1"/>
</dbReference>
<dbReference type="PROSITE" id="PS50110">
    <property type="entry name" value="RESPONSE_REGULATORY"/>
    <property type="match status" value="1"/>
</dbReference>
<dbReference type="SMART" id="SM00387">
    <property type="entry name" value="HATPase_c"/>
    <property type="match status" value="1"/>
</dbReference>
<sequence>MKVLVAEDSIVMRTVLVSHLQEWDYEVFEARDGKEAWELFQSEDFSLILTDWIMPEIDGLELIRRIRTSTRPGYCYLILLTAKSDKEDLITAMEVGADDFLVKPCDREELRVRLREGERIIRLQQELAQQNQQLRETQAALVESEKLASLGQLAAGMAHEINNPIAFVTNNLAVLRRELGPIIELVRKYEQTRDFLDDAPAELLEDLHRIEAECDLDWVGEHLPQLLQSSTQGLTRVRDIIKNLRDFARLDQAGCDDLDLGQAVMSTLQILKTQIDEKRIRVELDAGSVPTVLCRPDKILQVIYNVILNAVQASELGAEVMVRLMSNDESVIIEVEDNGCGMEKETLSRVFEPFFTTKPVGTGTGLGMAVSYGVVGDHGGAITIDSQPNQGTTVRVVLPIKPSDDSMTASLSKST</sequence>
<dbReference type="Gene3D" id="1.10.287.130">
    <property type="match status" value="1"/>
</dbReference>
<dbReference type="InterPro" id="IPR005467">
    <property type="entry name" value="His_kinase_dom"/>
</dbReference>
<evidence type="ECO:0000256" key="1">
    <source>
        <dbReference type="ARBA" id="ARBA00000085"/>
    </source>
</evidence>
<evidence type="ECO:0000259" key="6">
    <source>
        <dbReference type="PROSITE" id="PS50109"/>
    </source>
</evidence>
<name>A0A5C5YWQ7_9BACT</name>
<evidence type="ECO:0000256" key="4">
    <source>
        <dbReference type="PROSITE-ProRule" id="PRU00169"/>
    </source>
</evidence>
<dbReference type="PANTHER" id="PTHR43547:SF2">
    <property type="entry name" value="HYBRID SIGNAL TRANSDUCTION HISTIDINE KINASE C"/>
    <property type="match status" value="1"/>
</dbReference>
<comment type="catalytic activity">
    <reaction evidence="1">
        <text>ATP + protein L-histidine = ADP + protein N-phospho-L-histidine.</text>
        <dbReference type="EC" id="2.7.13.3"/>
    </reaction>
</comment>
<dbReference type="InterPro" id="IPR036097">
    <property type="entry name" value="HisK_dim/P_sf"/>
</dbReference>
<feature type="modified residue" description="4-aspartylphosphate" evidence="4">
    <location>
        <position position="51"/>
    </location>
</feature>
<evidence type="ECO:0000256" key="5">
    <source>
        <dbReference type="SAM" id="Coils"/>
    </source>
</evidence>
<dbReference type="InterPro" id="IPR003594">
    <property type="entry name" value="HATPase_dom"/>
</dbReference>
<dbReference type="InterPro" id="IPR036890">
    <property type="entry name" value="HATPase_C_sf"/>
</dbReference>
<dbReference type="OrthoDB" id="260274at2"/>
<keyword evidence="5" id="KW-0175">Coiled coil</keyword>
<dbReference type="InterPro" id="IPR003661">
    <property type="entry name" value="HisK_dim/P_dom"/>
</dbReference>
<dbReference type="PANTHER" id="PTHR43547">
    <property type="entry name" value="TWO-COMPONENT HISTIDINE KINASE"/>
    <property type="match status" value="1"/>
</dbReference>
<accession>A0A5C5YWQ7</accession>
<dbReference type="EMBL" id="SJPJ01000001">
    <property type="protein sequence ID" value="TWT79445.1"/>
    <property type="molecule type" value="Genomic_DNA"/>
</dbReference>
<gene>
    <name evidence="8" type="primary">zraS_1</name>
    <name evidence="8" type="ORF">CA13_08460</name>
</gene>
<dbReference type="Pfam" id="PF00512">
    <property type="entry name" value="HisKA"/>
    <property type="match status" value="1"/>
</dbReference>
<dbReference type="PRINTS" id="PR00344">
    <property type="entry name" value="BCTRLSENSOR"/>
</dbReference>
<dbReference type="Gene3D" id="3.40.50.2300">
    <property type="match status" value="1"/>
</dbReference>
<dbReference type="RefSeq" id="WP_146394664.1">
    <property type="nucleotide sequence ID" value="NZ_SJPJ01000001.1"/>
</dbReference>